<dbReference type="EMBL" id="PJQL01000025">
    <property type="protein sequence ID" value="RCI01107.1"/>
    <property type="molecule type" value="Genomic_DNA"/>
</dbReference>
<dbReference type="Proteomes" id="UP000252139">
    <property type="component" value="Unassembled WGS sequence"/>
</dbReference>
<proteinExistence type="predicted"/>
<evidence type="ECO:0000313" key="2">
    <source>
        <dbReference type="EMBL" id="RCI01107.1"/>
    </source>
</evidence>
<reference evidence="2 3" key="1">
    <citation type="journal article" date="2018" name="G3 (Bethesda)">
        <title>Phylogenetic and Phylogenomic Definition of Rhizopus Species.</title>
        <authorList>
            <person name="Gryganskyi A.P."/>
            <person name="Golan J."/>
            <person name="Dolatabadi S."/>
            <person name="Mondo S."/>
            <person name="Robb S."/>
            <person name="Idnurm A."/>
            <person name="Muszewska A."/>
            <person name="Steczkiewicz K."/>
            <person name="Masonjones S."/>
            <person name="Liao H.L."/>
            <person name="Gajdeczka M.T."/>
            <person name="Anike F."/>
            <person name="Vuek A."/>
            <person name="Anishchenko I.M."/>
            <person name="Voigt K."/>
            <person name="de Hoog G.S."/>
            <person name="Smith M.E."/>
            <person name="Heitman J."/>
            <person name="Vilgalys R."/>
            <person name="Stajich J.E."/>
        </authorList>
    </citation>
    <scope>NUCLEOTIDE SEQUENCE [LARGE SCALE GENOMIC DNA]</scope>
    <source>
        <strain evidence="2 3">CBS 357.93</strain>
    </source>
</reference>
<evidence type="ECO:0000256" key="1">
    <source>
        <dbReference type="SAM" id="MobiDB-lite"/>
    </source>
</evidence>
<sequence length="88" mass="9910">MVMKFKSCCRTSVNLQTLRDVTSHRSNKLSKARSNGGFSYSANAALAANQPFFRSGPSSKYGDFTFKSNNKRSKNPFLNNNRNHTKDQ</sequence>
<organism evidence="2 3">
    <name type="scientific">Rhizopus azygosporus</name>
    <name type="common">Rhizopus microsporus var. azygosporus</name>
    <dbReference type="NCBI Taxonomy" id="86630"/>
    <lineage>
        <taxon>Eukaryota</taxon>
        <taxon>Fungi</taxon>
        <taxon>Fungi incertae sedis</taxon>
        <taxon>Mucoromycota</taxon>
        <taxon>Mucoromycotina</taxon>
        <taxon>Mucoromycetes</taxon>
        <taxon>Mucorales</taxon>
        <taxon>Mucorineae</taxon>
        <taxon>Rhizopodaceae</taxon>
        <taxon>Rhizopus</taxon>
    </lineage>
</organism>
<name>A0A367KG03_RHIAZ</name>
<protein>
    <submittedName>
        <fullName evidence="2">Uncharacterized protein</fullName>
    </submittedName>
</protein>
<evidence type="ECO:0000313" key="3">
    <source>
        <dbReference type="Proteomes" id="UP000252139"/>
    </source>
</evidence>
<keyword evidence="3" id="KW-1185">Reference proteome</keyword>
<gene>
    <name evidence="2" type="ORF">CU097_015541</name>
</gene>
<dbReference type="AlphaFoldDB" id="A0A367KG03"/>
<accession>A0A367KG03</accession>
<comment type="caution">
    <text evidence="2">The sequence shown here is derived from an EMBL/GenBank/DDBJ whole genome shotgun (WGS) entry which is preliminary data.</text>
</comment>
<feature type="region of interest" description="Disordered" evidence="1">
    <location>
        <begin position="64"/>
        <end position="88"/>
    </location>
</feature>